<evidence type="ECO:0008006" key="2">
    <source>
        <dbReference type="Google" id="ProtNLM"/>
    </source>
</evidence>
<dbReference type="InterPro" id="IPR011050">
    <property type="entry name" value="Pectin_lyase_fold/virulence"/>
</dbReference>
<gene>
    <name evidence="1" type="ORF">LCGC14_2846730</name>
</gene>
<proteinExistence type="predicted"/>
<dbReference type="AlphaFoldDB" id="A0A0F8Y9Q4"/>
<accession>A0A0F8Y9Q4</accession>
<organism evidence="1">
    <name type="scientific">marine sediment metagenome</name>
    <dbReference type="NCBI Taxonomy" id="412755"/>
    <lineage>
        <taxon>unclassified sequences</taxon>
        <taxon>metagenomes</taxon>
        <taxon>ecological metagenomes</taxon>
    </lineage>
</organism>
<dbReference type="InterPro" id="IPR012334">
    <property type="entry name" value="Pectin_lyas_fold"/>
</dbReference>
<reference evidence="1" key="1">
    <citation type="journal article" date="2015" name="Nature">
        <title>Complex archaea that bridge the gap between prokaryotes and eukaryotes.</title>
        <authorList>
            <person name="Spang A."/>
            <person name="Saw J.H."/>
            <person name="Jorgensen S.L."/>
            <person name="Zaremba-Niedzwiedzka K."/>
            <person name="Martijn J."/>
            <person name="Lind A.E."/>
            <person name="van Eijk R."/>
            <person name="Schleper C."/>
            <person name="Guy L."/>
            <person name="Ettema T.J."/>
        </authorList>
    </citation>
    <scope>NUCLEOTIDE SEQUENCE</scope>
</reference>
<protein>
    <recommendedName>
        <fullName evidence="2">Right handed beta helix domain-containing protein</fullName>
    </recommendedName>
</protein>
<sequence>GKHFYVNPAAGSTDDTGGPWPILQEAGVAFEGITGLQAAIDASVADRGDVIHVRRGYWQPTATINFNKQGLTVIGQVWGMNDAQRGEYCTIDSSHTDGPAARITKGTHIYGLGFAGAQASGDDVTAACIVDGNAAATDGYGTWLRGCRFVNWDRNAVNYGLFLRGPAGVRVDDCAFSGGATNALVGGIAIGMSLAAGGRPATGNEIRDCTFQYCTYAIEQLSQGGNLMRNTLIRHNFVIDGGKFLNHNAISGNDGVLVADNYFSTAVGASTFDEALATLETDGIIFSGNHYKADLQQV</sequence>
<dbReference type="SUPFAM" id="SSF51126">
    <property type="entry name" value="Pectin lyase-like"/>
    <property type="match status" value="1"/>
</dbReference>
<feature type="non-terminal residue" evidence="1">
    <location>
        <position position="1"/>
    </location>
</feature>
<dbReference type="EMBL" id="LAZR01054640">
    <property type="protein sequence ID" value="KKK78123.1"/>
    <property type="molecule type" value="Genomic_DNA"/>
</dbReference>
<name>A0A0F8Y9Q4_9ZZZZ</name>
<comment type="caution">
    <text evidence="1">The sequence shown here is derived from an EMBL/GenBank/DDBJ whole genome shotgun (WGS) entry which is preliminary data.</text>
</comment>
<evidence type="ECO:0000313" key="1">
    <source>
        <dbReference type="EMBL" id="KKK78123.1"/>
    </source>
</evidence>
<dbReference type="Gene3D" id="2.160.20.10">
    <property type="entry name" value="Single-stranded right-handed beta-helix, Pectin lyase-like"/>
    <property type="match status" value="1"/>
</dbReference>